<dbReference type="EMBL" id="AOPY01001410">
    <property type="protein sequence ID" value="EPJ39657.1"/>
    <property type="molecule type" value="Genomic_DNA"/>
</dbReference>
<evidence type="ECO:0000313" key="2">
    <source>
        <dbReference type="EMBL" id="EPJ39657.1"/>
    </source>
</evidence>
<feature type="region of interest" description="Disordered" evidence="1">
    <location>
        <begin position="1"/>
        <end position="47"/>
    </location>
</feature>
<sequence>MLRAPARPADGGECTGVTRESRSAYPATTSAAGESGASHTGISSKSPNDWVRIESSAWDSRPATPWDGTTMLKRGILLFLSRVYRK</sequence>
<accession>S4N040</accession>
<comment type="caution">
    <text evidence="2">The sequence shown here is derived from an EMBL/GenBank/DDBJ whole genome shotgun (WGS) entry which is preliminary data.</text>
</comment>
<dbReference type="AlphaFoldDB" id="S4N040"/>
<evidence type="ECO:0000313" key="3">
    <source>
        <dbReference type="Proteomes" id="UP000015001"/>
    </source>
</evidence>
<dbReference type="Proteomes" id="UP000015001">
    <property type="component" value="Unassembled WGS sequence"/>
</dbReference>
<evidence type="ECO:0000256" key="1">
    <source>
        <dbReference type="SAM" id="MobiDB-lite"/>
    </source>
</evidence>
<proteinExistence type="predicted"/>
<keyword evidence="2" id="KW-0808">Transferase</keyword>
<gene>
    <name evidence="2" type="ORF">STAFG_3281</name>
</gene>
<keyword evidence="3" id="KW-1185">Reference proteome</keyword>
<dbReference type="GO" id="GO:0016740">
    <property type="term" value="F:transferase activity"/>
    <property type="evidence" value="ECO:0007669"/>
    <property type="project" value="UniProtKB-KW"/>
</dbReference>
<reference evidence="2 3" key="1">
    <citation type="submission" date="2013-02" db="EMBL/GenBank/DDBJ databases">
        <title>Draft Genome Sequence of Streptomyces afghaniensis, Which Produces Compounds of the Julimycin B-Complex.</title>
        <authorList>
            <person name="Gruening B.A."/>
            <person name="Praeg A."/>
            <person name="Erxleben A."/>
            <person name="Guenther S."/>
            <person name="Fiedler H.-P."/>
            <person name="Goodfellow M."/>
            <person name="Mueller M."/>
        </authorList>
    </citation>
    <scope>NUCLEOTIDE SEQUENCE [LARGE SCALE GENOMIC DNA]</scope>
    <source>
        <strain evidence="2 3">772</strain>
    </source>
</reference>
<name>S4N040_9ACTN</name>
<protein>
    <submittedName>
        <fullName evidence="2">Putative glycosyltransferase EpsJ</fullName>
    </submittedName>
</protein>
<feature type="compositionally biased region" description="Low complexity" evidence="1">
    <location>
        <begin position="27"/>
        <end position="41"/>
    </location>
</feature>
<dbReference type="HOGENOM" id="CLU_2496433_0_0_11"/>
<organism evidence="2 3">
    <name type="scientific">Streptomyces afghaniensis 772</name>
    <dbReference type="NCBI Taxonomy" id="1283301"/>
    <lineage>
        <taxon>Bacteria</taxon>
        <taxon>Bacillati</taxon>
        <taxon>Actinomycetota</taxon>
        <taxon>Actinomycetes</taxon>
        <taxon>Kitasatosporales</taxon>
        <taxon>Streptomycetaceae</taxon>
        <taxon>Streptomyces</taxon>
    </lineage>
</organism>